<feature type="active site" evidence="10">
    <location>
        <position position="137"/>
    </location>
</feature>
<evidence type="ECO:0000313" key="14">
    <source>
        <dbReference type="EMBL" id="TBN55172.1"/>
    </source>
</evidence>
<dbReference type="PANTHER" id="PTHR43527">
    <property type="entry name" value="4-DIPHOSPHOCYTIDYL-2-C-METHYL-D-ERYTHRITOL KINASE, CHLOROPLASTIC"/>
    <property type="match status" value="1"/>
</dbReference>
<feature type="active site" evidence="10">
    <location>
        <position position="9"/>
    </location>
</feature>
<dbReference type="RefSeq" id="WP_131001423.1">
    <property type="nucleotide sequence ID" value="NZ_JBHSZR010000002.1"/>
</dbReference>
<dbReference type="GO" id="GO:0050515">
    <property type="term" value="F:4-(cytidine 5'-diphospho)-2-C-methyl-D-erythritol kinase activity"/>
    <property type="evidence" value="ECO:0007669"/>
    <property type="project" value="UniProtKB-UniRule"/>
</dbReference>
<keyword evidence="15" id="KW-1185">Reference proteome</keyword>
<evidence type="ECO:0000256" key="1">
    <source>
        <dbReference type="ARBA" id="ARBA00009684"/>
    </source>
</evidence>
<evidence type="ECO:0000256" key="2">
    <source>
        <dbReference type="ARBA" id="ARBA00012052"/>
    </source>
</evidence>
<evidence type="ECO:0000313" key="15">
    <source>
        <dbReference type="Proteomes" id="UP000291613"/>
    </source>
</evidence>
<evidence type="ECO:0000256" key="3">
    <source>
        <dbReference type="ARBA" id="ARBA00017473"/>
    </source>
</evidence>
<dbReference type="EMBL" id="SIUB01000001">
    <property type="protein sequence ID" value="TBN55172.1"/>
    <property type="molecule type" value="Genomic_DNA"/>
</dbReference>
<keyword evidence="6 10" id="KW-0418">Kinase</keyword>
<feature type="domain" description="GHMP kinase C-terminal" evidence="13">
    <location>
        <begin position="212"/>
        <end position="271"/>
    </location>
</feature>
<dbReference type="InterPro" id="IPR004424">
    <property type="entry name" value="IspE"/>
</dbReference>
<name>A0A4Q9GLP7_9HYPH</name>
<evidence type="ECO:0000259" key="13">
    <source>
        <dbReference type="Pfam" id="PF08544"/>
    </source>
</evidence>
<comment type="function">
    <text evidence="10">Catalyzes the phosphorylation of the position 2 hydroxy group of 4-diphosphocytidyl-2C-methyl-D-erythritol.</text>
</comment>
<evidence type="ECO:0000256" key="9">
    <source>
        <dbReference type="ARBA" id="ARBA00032554"/>
    </source>
</evidence>
<evidence type="ECO:0000256" key="10">
    <source>
        <dbReference type="HAMAP-Rule" id="MF_00061"/>
    </source>
</evidence>
<evidence type="ECO:0000256" key="5">
    <source>
        <dbReference type="ARBA" id="ARBA00022741"/>
    </source>
</evidence>
<gene>
    <name evidence="10" type="primary">ispE</name>
    <name evidence="14" type="ORF">EYR15_03275</name>
</gene>
<dbReference type="AlphaFoldDB" id="A0A4Q9GLP7"/>
<evidence type="ECO:0000259" key="12">
    <source>
        <dbReference type="Pfam" id="PF00288"/>
    </source>
</evidence>
<dbReference type="SUPFAM" id="SSF54211">
    <property type="entry name" value="Ribosomal protein S5 domain 2-like"/>
    <property type="match status" value="1"/>
</dbReference>
<feature type="region of interest" description="Disordered" evidence="11">
    <location>
        <begin position="190"/>
        <end position="209"/>
    </location>
</feature>
<dbReference type="UniPathway" id="UPA00056">
    <property type="reaction ID" value="UER00094"/>
</dbReference>
<dbReference type="GO" id="GO:0019288">
    <property type="term" value="P:isopentenyl diphosphate biosynthetic process, methylerythritol 4-phosphate pathway"/>
    <property type="evidence" value="ECO:0007669"/>
    <property type="project" value="UniProtKB-UniRule"/>
</dbReference>
<dbReference type="GO" id="GO:0016114">
    <property type="term" value="P:terpenoid biosynthetic process"/>
    <property type="evidence" value="ECO:0007669"/>
    <property type="project" value="InterPro"/>
</dbReference>
<dbReference type="Gene3D" id="3.30.70.890">
    <property type="entry name" value="GHMP kinase, C-terminal domain"/>
    <property type="match status" value="1"/>
</dbReference>
<dbReference type="InterPro" id="IPR014721">
    <property type="entry name" value="Ribsml_uS5_D2-typ_fold_subgr"/>
</dbReference>
<dbReference type="OrthoDB" id="9809438at2"/>
<dbReference type="NCBIfam" id="NF011202">
    <property type="entry name" value="PRK14608.1"/>
    <property type="match status" value="1"/>
</dbReference>
<dbReference type="PIRSF" id="PIRSF010376">
    <property type="entry name" value="IspE"/>
    <property type="match status" value="1"/>
</dbReference>
<dbReference type="SUPFAM" id="SSF55060">
    <property type="entry name" value="GHMP Kinase, C-terminal domain"/>
    <property type="match status" value="1"/>
</dbReference>
<feature type="domain" description="GHMP kinase N-terminal" evidence="12">
    <location>
        <begin position="67"/>
        <end position="143"/>
    </location>
</feature>
<dbReference type="EC" id="2.7.1.148" evidence="2 10"/>
<dbReference type="Gene3D" id="3.30.230.10">
    <property type="match status" value="1"/>
</dbReference>
<dbReference type="InterPro" id="IPR013750">
    <property type="entry name" value="GHMP_kinase_C_dom"/>
</dbReference>
<reference evidence="14 15" key="1">
    <citation type="submission" date="2019-02" db="EMBL/GenBank/DDBJ databases">
        <title>Hansschlegelia quercus sp. nov., a novel methylotrophic bacterium from buds of oak (Quercus robur L.).</title>
        <authorList>
            <person name="Agafonova N.V."/>
            <person name="Kaparullina E.N."/>
            <person name="Grouzdev D.S."/>
            <person name="Doronina N.V."/>
        </authorList>
    </citation>
    <scope>NUCLEOTIDE SEQUENCE [LARGE SCALE GENOMIC DNA]</scope>
    <source>
        <strain evidence="14 15">Dub</strain>
    </source>
</reference>
<proteinExistence type="inferred from homology"/>
<feature type="binding site" evidence="10">
    <location>
        <begin position="95"/>
        <end position="105"/>
    </location>
    <ligand>
        <name>ATP</name>
        <dbReference type="ChEBI" id="CHEBI:30616"/>
    </ligand>
</feature>
<evidence type="ECO:0000256" key="8">
    <source>
        <dbReference type="ARBA" id="ARBA00023229"/>
    </source>
</evidence>
<evidence type="ECO:0000256" key="11">
    <source>
        <dbReference type="SAM" id="MobiDB-lite"/>
    </source>
</evidence>
<dbReference type="InterPro" id="IPR006204">
    <property type="entry name" value="GHMP_kinase_N_dom"/>
</dbReference>
<dbReference type="Pfam" id="PF00288">
    <property type="entry name" value="GHMP_kinases_N"/>
    <property type="match status" value="1"/>
</dbReference>
<protein>
    <recommendedName>
        <fullName evidence="3 10">4-diphosphocytidyl-2-C-methyl-D-erythritol kinase</fullName>
        <shortName evidence="10">CMK</shortName>
        <ecNumber evidence="2 10">2.7.1.148</ecNumber>
    </recommendedName>
    <alternativeName>
        <fullName evidence="9 10">4-(cytidine-5'-diphospho)-2-C-methyl-D-erythritol kinase</fullName>
    </alternativeName>
</protein>
<dbReference type="GO" id="GO:0005524">
    <property type="term" value="F:ATP binding"/>
    <property type="evidence" value="ECO:0007669"/>
    <property type="project" value="UniProtKB-UniRule"/>
</dbReference>
<evidence type="ECO:0000256" key="4">
    <source>
        <dbReference type="ARBA" id="ARBA00022679"/>
    </source>
</evidence>
<keyword evidence="8 10" id="KW-0414">Isoprene biosynthesis</keyword>
<dbReference type="PANTHER" id="PTHR43527:SF2">
    <property type="entry name" value="4-DIPHOSPHOCYTIDYL-2-C-METHYL-D-ERYTHRITOL KINASE, CHLOROPLASTIC"/>
    <property type="match status" value="1"/>
</dbReference>
<dbReference type="HAMAP" id="MF_00061">
    <property type="entry name" value="IspE"/>
    <property type="match status" value="1"/>
</dbReference>
<accession>A0A4Q9GLP7</accession>
<keyword evidence="7 10" id="KW-0067">ATP-binding</keyword>
<comment type="pathway">
    <text evidence="10">Isoprenoid biosynthesis; isopentenyl diphosphate biosynthesis via DXP pathway; isopentenyl diphosphate from 1-deoxy-D-xylulose 5-phosphate: step 3/6.</text>
</comment>
<dbReference type="InterPro" id="IPR020568">
    <property type="entry name" value="Ribosomal_Su5_D2-typ_SF"/>
</dbReference>
<dbReference type="Pfam" id="PF08544">
    <property type="entry name" value="GHMP_kinases_C"/>
    <property type="match status" value="1"/>
</dbReference>
<comment type="similarity">
    <text evidence="1 10">Belongs to the GHMP kinase family. IspE subfamily.</text>
</comment>
<organism evidence="14 15">
    <name type="scientific">Hansschlegelia quercus</name>
    <dbReference type="NCBI Taxonomy" id="2528245"/>
    <lineage>
        <taxon>Bacteria</taxon>
        <taxon>Pseudomonadati</taxon>
        <taxon>Pseudomonadota</taxon>
        <taxon>Alphaproteobacteria</taxon>
        <taxon>Hyphomicrobiales</taxon>
        <taxon>Methylopilaceae</taxon>
        <taxon>Hansschlegelia</taxon>
    </lineage>
</organism>
<keyword evidence="4 10" id="KW-0808">Transferase</keyword>
<comment type="caution">
    <text evidence="14">The sequence shown here is derived from an EMBL/GenBank/DDBJ whole genome shotgun (WGS) entry which is preliminary data.</text>
</comment>
<sequence>MLRARAPAKVNLTLHVLGRRADGFHELDSLVAFAGCAADSLTLAPGADLAIDVSGPFADGAGPEAENLVIKAANAFGARARSAVLGRFSLVKRTPVAAGLGGGSADAAAALRLLAQVNGVALNDPRLVEAAAAIGSDVAVCLASRAAMMRGRGERVTPVAMAPLAAVLANPMRPVPTSIVYRGLGLQPGEMRASNPSPEPGADPIPAIAAGRNDLEPPALAHEPAIGEALALMGALENCRLARMSGSGGTVFGLFSDLRSARTAARALRAARPGWWIMPTTLR</sequence>
<evidence type="ECO:0000256" key="7">
    <source>
        <dbReference type="ARBA" id="ARBA00022840"/>
    </source>
</evidence>
<evidence type="ECO:0000256" key="6">
    <source>
        <dbReference type="ARBA" id="ARBA00022777"/>
    </source>
</evidence>
<keyword evidence="5 10" id="KW-0547">Nucleotide-binding</keyword>
<dbReference type="InterPro" id="IPR036554">
    <property type="entry name" value="GHMP_kinase_C_sf"/>
</dbReference>
<dbReference type="Proteomes" id="UP000291613">
    <property type="component" value="Unassembled WGS sequence"/>
</dbReference>
<comment type="catalytic activity">
    <reaction evidence="10">
        <text>4-CDP-2-C-methyl-D-erythritol + ATP = 4-CDP-2-C-methyl-D-erythritol 2-phosphate + ADP + H(+)</text>
        <dbReference type="Rhea" id="RHEA:18437"/>
        <dbReference type="ChEBI" id="CHEBI:15378"/>
        <dbReference type="ChEBI" id="CHEBI:30616"/>
        <dbReference type="ChEBI" id="CHEBI:57823"/>
        <dbReference type="ChEBI" id="CHEBI:57919"/>
        <dbReference type="ChEBI" id="CHEBI:456216"/>
        <dbReference type="EC" id="2.7.1.148"/>
    </reaction>
</comment>